<dbReference type="Pfam" id="PF09339">
    <property type="entry name" value="HTH_IclR"/>
    <property type="match status" value="1"/>
</dbReference>
<reference evidence="6 7" key="1">
    <citation type="submission" date="2019-03" db="EMBL/GenBank/DDBJ databases">
        <title>Genomics of glacier-inhabiting Cryobacterium strains.</title>
        <authorList>
            <person name="Liu Q."/>
            <person name="Xin Y.-H."/>
        </authorList>
    </citation>
    <scope>NUCLEOTIDE SEQUENCE [LARGE SCALE GENOMIC DNA]</scope>
    <source>
        <strain evidence="6 7">MDB1-5</strain>
    </source>
</reference>
<dbReference type="InterPro" id="IPR050707">
    <property type="entry name" value="HTH_MetabolicPath_Reg"/>
</dbReference>
<dbReference type="SUPFAM" id="SSF46785">
    <property type="entry name" value="Winged helix' DNA-binding domain"/>
    <property type="match status" value="1"/>
</dbReference>
<dbReference type="Proteomes" id="UP000297604">
    <property type="component" value="Unassembled WGS sequence"/>
</dbReference>
<evidence type="ECO:0000256" key="3">
    <source>
        <dbReference type="ARBA" id="ARBA00023163"/>
    </source>
</evidence>
<dbReference type="InterPro" id="IPR029016">
    <property type="entry name" value="GAF-like_dom_sf"/>
</dbReference>
<dbReference type="SMART" id="SM00346">
    <property type="entry name" value="HTH_ICLR"/>
    <property type="match status" value="1"/>
</dbReference>
<comment type="caution">
    <text evidence="6">The sequence shown here is derived from an EMBL/GenBank/DDBJ whole genome shotgun (WGS) entry which is preliminary data.</text>
</comment>
<organism evidence="6 7">
    <name type="scientific">Cryobacterium glucosi</name>
    <dbReference type="NCBI Taxonomy" id="1259175"/>
    <lineage>
        <taxon>Bacteria</taxon>
        <taxon>Bacillati</taxon>
        <taxon>Actinomycetota</taxon>
        <taxon>Actinomycetes</taxon>
        <taxon>Micrococcales</taxon>
        <taxon>Microbacteriaceae</taxon>
        <taxon>Cryobacterium</taxon>
    </lineage>
</organism>
<dbReference type="InterPro" id="IPR036388">
    <property type="entry name" value="WH-like_DNA-bd_sf"/>
</dbReference>
<dbReference type="InterPro" id="IPR005471">
    <property type="entry name" value="Tscrpt_reg_IclR_N"/>
</dbReference>
<evidence type="ECO:0000256" key="1">
    <source>
        <dbReference type="ARBA" id="ARBA00023015"/>
    </source>
</evidence>
<dbReference type="PROSITE" id="PS51077">
    <property type="entry name" value="HTH_ICLR"/>
    <property type="match status" value="1"/>
</dbReference>
<evidence type="ECO:0000313" key="6">
    <source>
        <dbReference type="EMBL" id="TFC20324.1"/>
    </source>
</evidence>
<dbReference type="Gene3D" id="3.30.450.40">
    <property type="match status" value="2"/>
</dbReference>
<dbReference type="Pfam" id="PF01614">
    <property type="entry name" value="IclR_C"/>
    <property type="match status" value="1"/>
</dbReference>
<feature type="domain" description="HTH iclR-type" evidence="4">
    <location>
        <begin position="11"/>
        <end position="71"/>
    </location>
</feature>
<keyword evidence="3" id="KW-0804">Transcription</keyword>
<dbReference type="PROSITE" id="PS51078">
    <property type="entry name" value="ICLR_ED"/>
    <property type="match status" value="1"/>
</dbReference>
<accession>A0ABY2INL6</accession>
<evidence type="ECO:0000259" key="5">
    <source>
        <dbReference type="PROSITE" id="PS51078"/>
    </source>
</evidence>
<dbReference type="InterPro" id="IPR036390">
    <property type="entry name" value="WH_DNA-bd_sf"/>
</dbReference>
<dbReference type="InterPro" id="IPR014757">
    <property type="entry name" value="Tscrpt_reg_IclR_C"/>
</dbReference>
<dbReference type="Gene3D" id="1.10.10.10">
    <property type="entry name" value="Winged helix-like DNA-binding domain superfamily/Winged helix DNA-binding domain"/>
    <property type="match status" value="1"/>
</dbReference>
<dbReference type="RefSeq" id="WP_134449305.1">
    <property type="nucleotide sequence ID" value="NZ_SOFS01000019.1"/>
</dbReference>
<sequence>MSLDAPESTGTRTVERALGLLAYVCEHGAVSLTEAARGSDLSISTALRLLRTLETTGFVSRDDSGDYRPGSITIRLGAQALSRETIVSVAEPKLHEIVELTSENAYLGLPSTSDTMLYAAGVHGTHPVQLANWVGRVIPRSTTAAGRAFAGAVGPRGFTVVRSGADHDSTAIAVPVHSVGKIVATVSVVIPNYRVTDPGLDRIGALLIRVAGEISERLGSDPLPQNQTKPTD</sequence>
<feature type="domain" description="IclR-ED" evidence="5">
    <location>
        <begin position="72"/>
        <end position="220"/>
    </location>
</feature>
<dbReference type="PANTHER" id="PTHR30136:SF24">
    <property type="entry name" value="HTH-TYPE TRANSCRIPTIONAL REPRESSOR ALLR"/>
    <property type="match status" value="1"/>
</dbReference>
<dbReference type="PANTHER" id="PTHR30136">
    <property type="entry name" value="HELIX-TURN-HELIX TRANSCRIPTIONAL REGULATOR, ICLR FAMILY"/>
    <property type="match status" value="1"/>
</dbReference>
<proteinExistence type="predicted"/>
<evidence type="ECO:0000259" key="4">
    <source>
        <dbReference type="PROSITE" id="PS51077"/>
    </source>
</evidence>
<keyword evidence="1" id="KW-0805">Transcription regulation</keyword>
<gene>
    <name evidence="6" type="ORF">E3O46_08830</name>
</gene>
<name>A0ABY2INL6_9MICO</name>
<dbReference type="EMBL" id="SOFS01000019">
    <property type="protein sequence ID" value="TFC20324.1"/>
    <property type="molecule type" value="Genomic_DNA"/>
</dbReference>
<protein>
    <submittedName>
        <fullName evidence="6">IclR family transcriptional regulator</fullName>
    </submittedName>
</protein>
<evidence type="ECO:0000256" key="2">
    <source>
        <dbReference type="ARBA" id="ARBA00023125"/>
    </source>
</evidence>
<keyword evidence="2" id="KW-0238">DNA-binding</keyword>
<keyword evidence="7" id="KW-1185">Reference proteome</keyword>
<dbReference type="SUPFAM" id="SSF55781">
    <property type="entry name" value="GAF domain-like"/>
    <property type="match status" value="1"/>
</dbReference>
<evidence type="ECO:0000313" key="7">
    <source>
        <dbReference type="Proteomes" id="UP000297604"/>
    </source>
</evidence>